<accession>A0A2N5N5W8</accession>
<dbReference type="PANTHER" id="PTHR43042">
    <property type="entry name" value="SAM-DEPENDENT METHYLTRANSFERASE"/>
    <property type="match status" value="1"/>
</dbReference>
<dbReference type="EMBL" id="NFEZ01000004">
    <property type="protein sequence ID" value="PLT45757.1"/>
    <property type="molecule type" value="Genomic_DNA"/>
</dbReference>
<keyword evidence="6" id="KW-1185">Reference proteome</keyword>
<dbReference type="Gene3D" id="3.40.50.150">
    <property type="entry name" value="Vaccinia Virus protein VP39"/>
    <property type="match status" value="1"/>
</dbReference>
<dbReference type="Gene3D" id="2.60.40.1180">
    <property type="entry name" value="Golgi alpha-mannosidase II"/>
    <property type="match status" value="1"/>
</dbReference>
<evidence type="ECO:0000313" key="6">
    <source>
        <dbReference type="Proteomes" id="UP000234789"/>
    </source>
</evidence>
<evidence type="ECO:0000256" key="2">
    <source>
        <dbReference type="ARBA" id="ARBA00022679"/>
    </source>
</evidence>
<evidence type="ECO:0000313" key="5">
    <source>
        <dbReference type="EMBL" id="PLT45757.1"/>
    </source>
</evidence>
<organism evidence="5 6">
    <name type="scientific">Paenibacillus pasadenensis</name>
    <dbReference type="NCBI Taxonomy" id="217090"/>
    <lineage>
        <taxon>Bacteria</taxon>
        <taxon>Bacillati</taxon>
        <taxon>Bacillota</taxon>
        <taxon>Bacilli</taxon>
        <taxon>Bacillales</taxon>
        <taxon>Paenibacillaceae</taxon>
        <taxon>Paenibacillus</taxon>
    </lineage>
</organism>
<dbReference type="GO" id="GO:0032259">
    <property type="term" value="P:methylation"/>
    <property type="evidence" value="ECO:0007669"/>
    <property type="project" value="UniProtKB-KW"/>
</dbReference>
<proteinExistence type="predicted"/>
<sequence length="296" mass="33173">MTEGTENSSMYTADQWKDYELIDTGDGDKLERWGDVTLRRPDPQIIWPFRGDRKAWTSADGHYHRSSAGGGSWDYRKALPERWTIRYGELSFHIKPTSFKHTGLFPEQAVNWSWMMDKIRSAGRPIRVLNLFAYTGGATVACAAAGAEVCHVDAAKGMVQWAKENAALSGLAERPIRYITDDVFKFVQREQRRGSKYDAIIMDPPSYGRGPGGEMWKLESSLFPFLESCMDILSEKPLFLLLNSYTTGLSPQVLHNLLEMTARKRFGGSIHCGEIGLPITASGLTLPCGILGRWEA</sequence>
<reference evidence="5 6" key="1">
    <citation type="submission" date="2017-05" db="EMBL/GenBank/DDBJ databases">
        <title>Functional genome analysis of Paenibacillus pasadenensis strain R16: insights on endophytic life style and antifungal activity.</title>
        <authorList>
            <person name="Passera A."/>
            <person name="Marcolungo L."/>
            <person name="Casati P."/>
            <person name="Brasca M."/>
            <person name="Quaglino F."/>
            <person name="Delledonne M."/>
        </authorList>
    </citation>
    <scope>NUCLEOTIDE SEQUENCE [LARGE SCALE GENOMIC DNA]</scope>
    <source>
        <strain evidence="5 6">R16</strain>
    </source>
</reference>
<keyword evidence="2 5" id="KW-0808">Transferase</keyword>
<dbReference type="GO" id="GO:0008168">
    <property type="term" value="F:methyltransferase activity"/>
    <property type="evidence" value="ECO:0007669"/>
    <property type="project" value="UniProtKB-KW"/>
</dbReference>
<evidence type="ECO:0000256" key="3">
    <source>
        <dbReference type="ARBA" id="ARBA00022691"/>
    </source>
</evidence>
<keyword evidence="1 5" id="KW-0489">Methyltransferase</keyword>
<name>A0A2N5N5W8_9BACL</name>
<dbReference type="PANTHER" id="PTHR43042:SF2">
    <property type="entry name" value="SAM-DEPENDENT METHYLTRANSFERASE"/>
    <property type="match status" value="1"/>
</dbReference>
<feature type="domain" description="S-adenosylmethionine-dependent methyltransferase" evidence="4">
    <location>
        <begin position="78"/>
        <end position="210"/>
    </location>
</feature>
<dbReference type="InterPro" id="IPR019614">
    <property type="entry name" value="SAM-dep_methyl-trfase"/>
</dbReference>
<evidence type="ECO:0000259" key="4">
    <source>
        <dbReference type="Pfam" id="PF10672"/>
    </source>
</evidence>
<dbReference type="InterPro" id="IPR013780">
    <property type="entry name" value="Glyco_hydro_b"/>
</dbReference>
<comment type="caution">
    <text evidence="5">The sequence shown here is derived from an EMBL/GenBank/DDBJ whole genome shotgun (WGS) entry which is preliminary data.</text>
</comment>
<gene>
    <name evidence="5" type="ORF">B8V81_4188</name>
</gene>
<protein>
    <submittedName>
        <fullName evidence="5">SAM dependent methyltransferase</fullName>
    </submittedName>
</protein>
<keyword evidence="3" id="KW-0949">S-adenosyl-L-methionine</keyword>
<dbReference type="AlphaFoldDB" id="A0A2N5N5W8"/>
<dbReference type="Proteomes" id="UP000234789">
    <property type="component" value="Unassembled WGS sequence"/>
</dbReference>
<dbReference type="Pfam" id="PF10672">
    <property type="entry name" value="Methyltrans_SAM"/>
    <property type="match status" value="1"/>
</dbReference>
<dbReference type="SUPFAM" id="SSF53335">
    <property type="entry name" value="S-adenosyl-L-methionine-dependent methyltransferases"/>
    <property type="match status" value="1"/>
</dbReference>
<evidence type="ECO:0000256" key="1">
    <source>
        <dbReference type="ARBA" id="ARBA00022603"/>
    </source>
</evidence>
<dbReference type="InterPro" id="IPR029063">
    <property type="entry name" value="SAM-dependent_MTases_sf"/>
</dbReference>